<proteinExistence type="predicted"/>
<name>A0ABW5SZ97_9BACI</name>
<dbReference type="RefSeq" id="WP_380711501.1">
    <property type="nucleotide sequence ID" value="NZ_JBHUML010000002.1"/>
</dbReference>
<protein>
    <submittedName>
        <fullName evidence="1">DUF1064 domain-containing protein</fullName>
    </submittedName>
</protein>
<organism evidence="1 2">
    <name type="scientific">Salibacterium lacus</name>
    <dbReference type="NCBI Taxonomy" id="1898109"/>
    <lineage>
        <taxon>Bacteria</taxon>
        <taxon>Bacillati</taxon>
        <taxon>Bacillota</taxon>
        <taxon>Bacilli</taxon>
        <taxon>Bacillales</taxon>
        <taxon>Bacillaceae</taxon>
    </lineage>
</organism>
<reference evidence="2" key="1">
    <citation type="journal article" date="2019" name="Int. J. Syst. Evol. Microbiol.">
        <title>The Global Catalogue of Microorganisms (GCM) 10K type strain sequencing project: providing services to taxonomists for standard genome sequencing and annotation.</title>
        <authorList>
            <consortium name="The Broad Institute Genomics Platform"/>
            <consortium name="The Broad Institute Genome Sequencing Center for Infectious Disease"/>
            <person name="Wu L."/>
            <person name="Ma J."/>
        </authorList>
    </citation>
    <scope>NUCLEOTIDE SEQUENCE [LARGE SCALE GENOMIC DNA]</scope>
    <source>
        <strain evidence="2">KCTC 33792</strain>
    </source>
</reference>
<dbReference type="Pfam" id="PF06356">
    <property type="entry name" value="DUF1064"/>
    <property type="match status" value="1"/>
</dbReference>
<gene>
    <name evidence="1" type="ORF">ACFSUB_01930</name>
</gene>
<keyword evidence="2" id="KW-1185">Reference proteome</keyword>
<evidence type="ECO:0000313" key="1">
    <source>
        <dbReference type="EMBL" id="MFD2704212.1"/>
    </source>
</evidence>
<dbReference type="EMBL" id="JBHUML010000002">
    <property type="protein sequence ID" value="MFD2704212.1"/>
    <property type="molecule type" value="Genomic_DNA"/>
</dbReference>
<evidence type="ECO:0000313" key="2">
    <source>
        <dbReference type="Proteomes" id="UP001597520"/>
    </source>
</evidence>
<accession>A0ABW5SZ97</accession>
<dbReference type="Proteomes" id="UP001597520">
    <property type="component" value="Unassembled WGS sequence"/>
</dbReference>
<sequence>MGKIASKKTVVDGIEFDSALEAEYFEHMKEQPDVLHITLQPSFTLIEPFYVTCGRCDSGKVTSTKTGNKVQCPTCSGTGKRKRKAMTYTADFAIHYRDGTEEIVDVKGYANERFNYIRKIFEWKYGQELIVVKKQKGEWVRK</sequence>
<dbReference type="InterPro" id="IPR009414">
    <property type="entry name" value="DUF1064"/>
</dbReference>
<comment type="caution">
    <text evidence="1">The sequence shown here is derived from an EMBL/GenBank/DDBJ whole genome shotgun (WGS) entry which is preliminary data.</text>
</comment>